<organism evidence="1 2">
    <name type="scientific">Microscilla marina ATCC 23134</name>
    <dbReference type="NCBI Taxonomy" id="313606"/>
    <lineage>
        <taxon>Bacteria</taxon>
        <taxon>Pseudomonadati</taxon>
        <taxon>Bacteroidota</taxon>
        <taxon>Cytophagia</taxon>
        <taxon>Cytophagales</taxon>
        <taxon>Microscillaceae</taxon>
        <taxon>Microscilla</taxon>
    </lineage>
</organism>
<dbReference type="Proteomes" id="UP000004095">
    <property type="component" value="Unassembled WGS sequence"/>
</dbReference>
<dbReference type="EMBL" id="AAWS01000017">
    <property type="protein sequence ID" value="EAY28164.1"/>
    <property type="molecule type" value="Genomic_DNA"/>
</dbReference>
<accession>A1ZMY3</accession>
<proteinExistence type="predicted"/>
<comment type="caution">
    <text evidence="1">The sequence shown here is derived from an EMBL/GenBank/DDBJ whole genome shotgun (WGS) entry which is preliminary data.</text>
</comment>
<protein>
    <submittedName>
        <fullName evidence="1">Uncharacterized protein</fullName>
    </submittedName>
</protein>
<dbReference type="AlphaFoldDB" id="A1ZMY3"/>
<evidence type="ECO:0000313" key="1">
    <source>
        <dbReference type="EMBL" id="EAY28164.1"/>
    </source>
</evidence>
<evidence type="ECO:0000313" key="2">
    <source>
        <dbReference type="Proteomes" id="UP000004095"/>
    </source>
</evidence>
<gene>
    <name evidence="1" type="ORF">M23134_03425</name>
</gene>
<sequence>MNQQELSSEVNHELIGVLEQIQQIDYMIEMHTNDEDDFTLNQYQYKRTQFLQELRELLQQMNISPTDLVA</sequence>
<dbReference type="OrthoDB" id="1494813at2"/>
<keyword evidence="2" id="KW-1185">Reference proteome</keyword>
<name>A1ZMY3_MICM2</name>
<dbReference type="RefSeq" id="WP_002698294.1">
    <property type="nucleotide sequence ID" value="NZ_AAWS01000017.1"/>
</dbReference>
<reference evidence="1 2" key="1">
    <citation type="submission" date="2007-01" db="EMBL/GenBank/DDBJ databases">
        <authorList>
            <person name="Haygood M."/>
            <person name="Podell S."/>
            <person name="Anderson C."/>
            <person name="Hopkinson B."/>
            <person name="Roe K."/>
            <person name="Barbeau K."/>
            <person name="Gaasterland T."/>
            <person name="Ferriera S."/>
            <person name="Johnson J."/>
            <person name="Kravitz S."/>
            <person name="Beeson K."/>
            <person name="Sutton G."/>
            <person name="Rogers Y.-H."/>
            <person name="Friedman R."/>
            <person name="Frazier M."/>
            <person name="Venter J.C."/>
        </authorList>
    </citation>
    <scope>NUCLEOTIDE SEQUENCE [LARGE SCALE GENOMIC DNA]</scope>
    <source>
        <strain evidence="1 2">ATCC 23134</strain>
    </source>
</reference>